<dbReference type="EC" id="3.7.1.2" evidence="4"/>
<comment type="similarity">
    <text evidence="1 4">Belongs to the FAH family.</text>
</comment>
<evidence type="ECO:0000313" key="7">
    <source>
        <dbReference type="Proteomes" id="UP000027920"/>
    </source>
</evidence>
<keyword evidence="4" id="KW-0828">Tyrosine catabolism</keyword>
<feature type="binding site" evidence="2">
    <location>
        <position position="84"/>
    </location>
    <ligand>
        <name>substrate</name>
    </ligand>
</feature>
<sequence>MAYYGRTGGLAVSPTDVVRPRGIYPGHEGERARLHPTRKLDFELELAFFISAPIPQGTIVTAKDAAEHIFGFVLLNDWSARDIQKHEMAPLGVFHSKSFQTSISPWIITLDALRGSSAGPPKSNQTKIESLLVCDDQDHGVFDLELSAKVSRGGAAAVTICESNAKHAYWSPYQMLAYHSLSGVGVSTGDLLGTGTHSSPISHESATPSTGGCLVEVFGLGETLPDVGGQPMGWLEDGDRLTIEAWFKTAAGGRAGFGPLTGLVCPSLVESAI</sequence>
<keyword evidence="4" id="KW-0378">Hydrolase</keyword>
<dbReference type="RefSeq" id="XP_013258510.1">
    <property type="nucleotide sequence ID" value="XM_013403056.1"/>
</dbReference>
<comment type="cofactor">
    <cofactor evidence="4">
        <name>Mg(2+)</name>
        <dbReference type="ChEBI" id="CHEBI:18420"/>
    </cofactor>
    <cofactor evidence="4">
        <name>Ca(2+)</name>
        <dbReference type="ChEBI" id="CHEBI:29108"/>
    </cofactor>
</comment>
<comment type="catalytic activity">
    <reaction evidence="4">
        <text>4-fumarylacetoacetate + H2O = acetoacetate + fumarate + H(+)</text>
        <dbReference type="Rhea" id="RHEA:10244"/>
        <dbReference type="ChEBI" id="CHEBI:13705"/>
        <dbReference type="ChEBI" id="CHEBI:15377"/>
        <dbReference type="ChEBI" id="CHEBI:15378"/>
        <dbReference type="ChEBI" id="CHEBI:18034"/>
        <dbReference type="ChEBI" id="CHEBI:29806"/>
        <dbReference type="EC" id="3.7.1.2"/>
    </reaction>
</comment>
<feature type="binding site" evidence="3">
    <location>
        <position position="45"/>
    </location>
    <ligand>
        <name>Ca(2+)</name>
        <dbReference type="ChEBI" id="CHEBI:29108"/>
    </ligand>
</feature>
<dbReference type="UniPathway" id="UPA00139">
    <property type="reaction ID" value="UER00341"/>
</dbReference>
<dbReference type="InterPro" id="IPR011234">
    <property type="entry name" value="Fumarylacetoacetase-like_C"/>
</dbReference>
<feature type="binding site" evidence="3">
    <location>
        <position position="77"/>
    </location>
    <ligand>
        <name>Ca(2+)</name>
        <dbReference type="ChEBI" id="CHEBI:29108"/>
    </ligand>
</feature>
<feature type="binding site" evidence="3">
    <location>
        <position position="101"/>
    </location>
    <ligand>
        <name>Mg(2+)</name>
        <dbReference type="ChEBI" id="CHEBI:18420"/>
    </ligand>
</feature>
<dbReference type="STRING" id="1182545.A0A072PK77"/>
<proteinExistence type="inferred from homology"/>
<feature type="binding site" evidence="3">
    <location>
        <position position="43"/>
    </location>
    <ligand>
        <name>Ca(2+)</name>
        <dbReference type="ChEBI" id="CHEBI:29108"/>
    </ligand>
</feature>
<feature type="binding site" evidence="2">
    <location>
        <position position="196"/>
    </location>
    <ligand>
        <name>substrate</name>
    </ligand>
</feature>
<keyword evidence="7" id="KW-1185">Reference proteome</keyword>
<dbReference type="VEuPathDB" id="FungiDB:A1O9_07500"/>
<dbReference type="Gene3D" id="3.90.850.10">
    <property type="entry name" value="Fumarylacetoacetase-like, C-terminal domain"/>
    <property type="match status" value="1"/>
</dbReference>
<protein>
    <recommendedName>
        <fullName evidence="4">Fumarylacetoacetase</fullName>
        <ecNumber evidence="4">3.7.1.2</ecNumber>
    </recommendedName>
    <alternativeName>
        <fullName evidence="4">Fumarylacetoacetate hydrolase</fullName>
    </alternativeName>
</protein>
<accession>A0A072PK77</accession>
<name>A0A072PK77_9EURO</name>
<dbReference type="SUPFAM" id="SSF56529">
    <property type="entry name" value="FAH"/>
    <property type="match status" value="1"/>
</dbReference>
<organism evidence="6 7">
    <name type="scientific">Exophiala aquamarina CBS 119918</name>
    <dbReference type="NCBI Taxonomy" id="1182545"/>
    <lineage>
        <taxon>Eukaryota</taxon>
        <taxon>Fungi</taxon>
        <taxon>Dikarya</taxon>
        <taxon>Ascomycota</taxon>
        <taxon>Pezizomycotina</taxon>
        <taxon>Eurotiomycetes</taxon>
        <taxon>Chaetothyriomycetidae</taxon>
        <taxon>Chaetothyriales</taxon>
        <taxon>Herpotrichiellaceae</taxon>
        <taxon>Exophiala</taxon>
    </lineage>
</organism>
<dbReference type="OrthoDB" id="9971669at2759"/>
<comment type="pathway">
    <text evidence="4">Amino-acid degradation; L-phenylalanine degradation; acetoacetate and fumarate from L-phenylalanine: step 6/6.</text>
</comment>
<keyword evidence="3 4" id="KW-0460">Magnesium</keyword>
<evidence type="ECO:0000259" key="5">
    <source>
        <dbReference type="Pfam" id="PF01557"/>
    </source>
</evidence>
<dbReference type="InterPro" id="IPR036663">
    <property type="entry name" value="Fumarylacetoacetase_C_sf"/>
</dbReference>
<dbReference type="GO" id="GO:0006572">
    <property type="term" value="P:L-tyrosine catabolic process"/>
    <property type="evidence" value="ECO:0007669"/>
    <property type="project" value="UniProtKB-UniRule"/>
</dbReference>
<dbReference type="GO" id="GO:0046872">
    <property type="term" value="F:metal ion binding"/>
    <property type="evidence" value="ECO:0007669"/>
    <property type="project" value="UniProtKB-UniRule"/>
</dbReference>
<dbReference type="Proteomes" id="UP000027920">
    <property type="component" value="Unassembled WGS sequence"/>
</dbReference>
<dbReference type="GO" id="GO:0004334">
    <property type="term" value="F:fumarylacetoacetase activity"/>
    <property type="evidence" value="ECO:0007669"/>
    <property type="project" value="UniProtKB-UniRule"/>
</dbReference>
<evidence type="ECO:0000256" key="3">
    <source>
        <dbReference type="PIRSR" id="PIRSR605959-3"/>
    </source>
</evidence>
<evidence type="ECO:0000256" key="1">
    <source>
        <dbReference type="ARBA" id="ARBA00010211"/>
    </source>
</evidence>
<dbReference type="EMBL" id="AMGV01000006">
    <property type="protein sequence ID" value="KEF55920.1"/>
    <property type="molecule type" value="Genomic_DNA"/>
</dbReference>
<feature type="binding site" evidence="3">
    <location>
        <position position="77"/>
    </location>
    <ligand>
        <name>Mg(2+)</name>
        <dbReference type="ChEBI" id="CHEBI:18420"/>
    </ligand>
</feature>
<dbReference type="GO" id="GO:1902000">
    <property type="term" value="P:homogentisate catabolic process"/>
    <property type="evidence" value="ECO:0007669"/>
    <property type="project" value="TreeGrafter"/>
</dbReference>
<feature type="binding site" evidence="3">
    <location>
        <position position="97"/>
    </location>
    <ligand>
        <name>Mg(2+)</name>
        <dbReference type="ChEBI" id="CHEBI:18420"/>
    </ligand>
</feature>
<evidence type="ECO:0000256" key="4">
    <source>
        <dbReference type="RuleBase" id="RU366008"/>
    </source>
</evidence>
<dbReference type="GeneID" id="25282414"/>
<dbReference type="PANTHER" id="PTHR43069">
    <property type="entry name" value="FUMARYLACETOACETASE"/>
    <property type="match status" value="1"/>
</dbReference>
<evidence type="ECO:0000313" key="6">
    <source>
        <dbReference type="EMBL" id="KEF55920.1"/>
    </source>
</evidence>
<keyword evidence="4" id="KW-0585">Phenylalanine catabolism</keyword>
<comment type="caution">
    <text evidence="6">The sequence shown here is derived from an EMBL/GenBank/DDBJ whole genome shotgun (WGS) entry which is preliminary data.</text>
</comment>
<feature type="domain" description="Fumarylacetoacetase-like C-terminal" evidence="5">
    <location>
        <begin position="3"/>
        <end position="261"/>
    </location>
</feature>
<keyword evidence="3 4" id="KW-0106">Calcium</keyword>
<dbReference type="GO" id="GO:0006559">
    <property type="term" value="P:L-phenylalanine catabolic process"/>
    <property type="evidence" value="ECO:0007669"/>
    <property type="project" value="UniProtKB-UniRule"/>
</dbReference>
<dbReference type="HOGENOM" id="CLU_026207_1_2_1"/>
<dbReference type="Pfam" id="PF01557">
    <property type="entry name" value="FAA_hydrolase"/>
    <property type="match status" value="1"/>
</dbReference>
<gene>
    <name evidence="6" type="ORF">A1O9_07500</name>
</gene>
<dbReference type="InterPro" id="IPR005959">
    <property type="entry name" value="Fumarylacetoacetase"/>
</dbReference>
<reference evidence="6 7" key="1">
    <citation type="submission" date="2013-03" db="EMBL/GenBank/DDBJ databases">
        <title>The Genome Sequence of Exophiala aquamarina CBS 119918.</title>
        <authorList>
            <consortium name="The Broad Institute Genomics Platform"/>
            <person name="Cuomo C."/>
            <person name="de Hoog S."/>
            <person name="Gorbushina A."/>
            <person name="Walker B."/>
            <person name="Young S.K."/>
            <person name="Zeng Q."/>
            <person name="Gargeya S."/>
            <person name="Fitzgerald M."/>
            <person name="Haas B."/>
            <person name="Abouelleil A."/>
            <person name="Allen A.W."/>
            <person name="Alvarado L."/>
            <person name="Arachchi H.M."/>
            <person name="Berlin A.M."/>
            <person name="Chapman S.B."/>
            <person name="Gainer-Dewar J."/>
            <person name="Goldberg J."/>
            <person name="Griggs A."/>
            <person name="Gujja S."/>
            <person name="Hansen M."/>
            <person name="Howarth C."/>
            <person name="Imamovic A."/>
            <person name="Ireland A."/>
            <person name="Larimer J."/>
            <person name="McCowan C."/>
            <person name="Murphy C."/>
            <person name="Pearson M."/>
            <person name="Poon T.W."/>
            <person name="Priest M."/>
            <person name="Roberts A."/>
            <person name="Saif S."/>
            <person name="Shea T."/>
            <person name="Sisk P."/>
            <person name="Sykes S."/>
            <person name="Wortman J."/>
            <person name="Nusbaum C."/>
            <person name="Birren B."/>
        </authorList>
    </citation>
    <scope>NUCLEOTIDE SEQUENCE [LARGE SCALE GENOMIC DNA]</scope>
    <source>
        <strain evidence="6 7">CBS 119918</strain>
    </source>
</reference>
<keyword evidence="3 4" id="KW-0479">Metal-binding</keyword>
<dbReference type="PANTHER" id="PTHR43069:SF2">
    <property type="entry name" value="FUMARYLACETOACETASE"/>
    <property type="match status" value="1"/>
</dbReference>
<dbReference type="AlphaFoldDB" id="A0A072PK77"/>
<evidence type="ECO:0000256" key="2">
    <source>
        <dbReference type="PIRSR" id="PIRSR605959-2"/>
    </source>
</evidence>